<dbReference type="PANTHER" id="PTHR47926">
    <property type="entry name" value="PENTATRICOPEPTIDE REPEAT-CONTAINING PROTEIN"/>
    <property type="match status" value="1"/>
</dbReference>
<dbReference type="EMBL" id="JBBPBN010000552">
    <property type="protein sequence ID" value="KAK8484654.1"/>
    <property type="molecule type" value="Genomic_DNA"/>
</dbReference>
<dbReference type="InterPro" id="IPR046960">
    <property type="entry name" value="PPR_At4g14850-like_plant"/>
</dbReference>
<feature type="repeat" description="PPR" evidence="2">
    <location>
        <begin position="109"/>
        <end position="143"/>
    </location>
</feature>
<feature type="repeat" description="PPR" evidence="2">
    <location>
        <begin position="279"/>
        <end position="313"/>
    </location>
</feature>
<keyword evidence="1" id="KW-0677">Repeat</keyword>
<dbReference type="PANTHER" id="PTHR47926:SF452">
    <property type="entry name" value="PENTATRICOPEPTIDE REPEAT-CONTAINING PROTEIN"/>
    <property type="match status" value="1"/>
</dbReference>
<comment type="caution">
    <text evidence="3">The sequence shown here is derived from an EMBL/GenBank/DDBJ whole genome shotgun (WGS) entry which is preliminary data.</text>
</comment>
<protein>
    <recommendedName>
        <fullName evidence="5">Pentatricopeptide repeat-containing protein</fullName>
    </recommendedName>
</protein>
<dbReference type="Pfam" id="PF13041">
    <property type="entry name" value="PPR_2"/>
    <property type="match status" value="2"/>
</dbReference>
<dbReference type="InterPro" id="IPR002885">
    <property type="entry name" value="PPR_rpt"/>
</dbReference>
<accession>A0ABR1ZVF3</accession>
<feature type="repeat" description="PPR" evidence="2">
    <location>
        <begin position="244"/>
        <end position="278"/>
    </location>
</feature>
<evidence type="ECO:0000256" key="1">
    <source>
        <dbReference type="ARBA" id="ARBA00022737"/>
    </source>
</evidence>
<dbReference type="Pfam" id="PF01535">
    <property type="entry name" value="PPR"/>
    <property type="match status" value="2"/>
</dbReference>
<organism evidence="3 4">
    <name type="scientific">Hibiscus sabdariffa</name>
    <name type="common">roselle</name>
    <dbReference type="NCBI Taxonomy" id="183260"/>
    <lineage>
        <taxon>Eukaryota</taxon>
        <taxon>Viridiplantae</taxon>
        <taxon>Streptophyta</taxon>
        <taxon>Embryophyta</taxon>
        <taxon>Tracheophyta</taxon>
        <taxon>Spermatophyta</taxon>
        <taxon>Magnoliopsida</taxon>
        <taxon>eudicotyledons</taxon>
        <taxon>Gunneridae</taxon>
        <taxon>Pentapetalae</taxon>
        <taxon>rosids</taxon>
        <taxon>malvids</taxon>
        <taxon>Malvales</taxon>
        <taxon>Malvaceae</taxon>
        <taxon>Malvoideae</taxon>
        <taxon>Hibiscus</taxon>
    </lineage>
</organism>
<reference evidence="3 4" key="1">
    <citation type="journal article" date="2024" name="G3 (Bethesda)">
        <title>Genome assembly of Hibiscus sabdariffa L. provides insights into metabolisms of medicinal natural products.</title>
        <authorList>
            <person name="Kim T."/>
        </authorList>
    </citation>
    <scope>NUCLEOTIDE SEQUENCE [LARGE SCALE GENOMIC DNA]</scope>
    <source>
        <strain evidence="3">TK-2024</strain>
        <tissue evidence="3">Old leaves</tissue>
    </source>
</reference>
<dbReference type="InterPro" id="IPR011990">
    <property type="entry name" value="TPR-like_helical_dom_sf"/>
</dbReference>
<keyword evidence="4" id="KW-1185">Reference proteome</keyword>
<dbReference type="NCBIfam" id="TIGR00756">
    <property type="entry name" value="PPR"/>
    <property type="match status" value="2"/>
</dbReference>
<dbReference type="PROSITE" id="PS51375">
    <property type="entry name" value="PPR"/>
    <property type="match status" value="3"/>
</dbReference>
<gene>
    <name evidence="3" type="ORF">V6N11_008503</name>
</gene>
<name>A0ABR1ZVF3_9ROSI</name>
<evidence type="ECO:0000313" key="4">
    <source>
        <dbReference type="Proteomes" id="UP001396334"/>
    </source>
</evidence>
<dbReference type="Proteomes" id="UP001396334">
    <property type="component" value="Unassembled WGS sequence"/>
</dbReference>
<evidence type="ECO:0000313" key="3">
    <source>
        <dbReference type="EMBL" id="KAK8484654.1"/>
    </source>
</evidence>
<evidence type="ECO:0000256" key="2">
    <source>
        <dbReference type="PROSITE-ProRule" id="PRU00708"/>
    </source>
</evidence>
<sequence length="492" mass="56247">MHKPNPRKFIRAFNTWDLAIRNASSPRQALDLYYQMHRQSVPLNSFSILFTLKSCTPLKNPSLIAHLHCHILKLGFAFHVYVATSLLNAYVVSCFDDACKLFDEIPERNIVTWNTMITGYSRSGDVNKAYDLFKAMPLKDVASWSAMIAAFMNNWKWSCGFGCFREMVASGRFKPDEVTVGTVLWGCARMGSLGLLVGRSVHAFVAKNGWNLTVEIGTILVDMYAKCGLLKYACIVFNAMQQRNVMTWTALICGYAQHGYSDEAVSFFEAMQDTGVKPNEMTFTGVLNACARKGLVVEGRKYFDMIEQYGLECRIHHYGCIVDLYGKAGFLEEAYRVIRTMKVEPNVVIWSSFLSACKDHKRFQIADRVIEQVMETVKPESDGGVYSLISDLYVLNEKRDDAERCCAAYRNRRLARITARLLLDERIRRQEFEVTFSYGEFARHEGRLRFAVEFGRFSETPLQSWLLKMHISLDSLVELFFFTDTVSNNNLI</sequence>
<evidence type="ECO:0008006" key="5">
    <source>
        <dbReference type="Google" id="ProtNLM"/>
    </source>
</evidence>
<proteinExistence type="predicted"/>
<dbReference type="Gene3D" id="1.25.40.10">
    <property type="entry name" value="Tetratricopeptide repeat domain"/>
    <property type="match status" value="3"/>
</dbReference>